<sequence>MNLTKKIILYELKVENFFDKERSGFGNFNGILNKLAYFKNLDVDIIAIDDILNQYENNIDLEDIKNKFGSIKDFVNLVNVFKENSIEIAPIIDLMNIKQSFINW</sequence>
<dbReference type="GO" id="GO:0005975">
    <property type="term" value="P:carbohydrate metabolic process"/>
    <property type="evidence" value="ECO:0007669"/>
    <property type="project" value="InterPro"/>
</dbReference>
<evidence type="ECO:0000313" key="2">
    <source>
        <dbReference type="EMBL" id="SYV90076.1"/>
    </source>
</evidence>
<evidence type="ECO:0000259" key="1">
    <source>
        <dbReference type="Pfam" id="PF00128"/>
    </source>
</evidence>
<proteinExistence type="predicted"/>
<gene>
    <name evidence="2" type="primary">malL</name>
    <name evidence="2" type="ORF">NCTC10135_00586</name>
</gene>
<feature type="domain" description="Glycosyl hydrolase family 13 catalytic" evidence="1">
    <location>
        <begin position="16"/>
        <end position="93"/>
    </location>
</feature>
<feature type="non-terminal residue" evidence="2">
    <location>
        <position position="104"/>
    </location>
</feature>
<evidence type="ECO:0000313" key="3">
    <source>
        <dbReference type="Proteomes" id="UP000259864"/>
    </source>
</evidence>
<dbReference type="KEGG" id="mala:NCTC10135_00586"/>
<keyword evidence="2" id="KW-0326">Glycosidase</keyword>
<dbReference type="AlphaFoldDB" id="A0A3B0PEY2"/>
<dbReference type="InterPro" id="IPR006047">
    <property type="entry name" value="GH13_cat_dom"/>
</dbReference>
<dbReference type="EMBL" id="LS991949">
    <property type="protein sequence ID" value="SYV90076.1"/>
    <property type="molecule type" value="Genomic_DNA"/>
</dbReference>
<organism evidence="2 3">
    <name type="scientific">Metamycoplasma alkalescens</name>
    <dbReference type="NCBI Taxonomy" id="45363"/>
    <lineage>
        <taxon>Bacteria</taxon>
        <taxon>Bacillati</taxon>
        <taxon>Mycoplasmatota</taxon>
        <taxon>Mycoplasmoidales</taxon>
        <taxon>Metamycoplasmataceae</taxon>
        <taxon>Metamycoplasma</taxon>
    </lineage>
</organism>
<dbReference type="GO" id="GO:0004574">
    <property type="term" value="F:oligo-1,6-glucosidase activity"/>
    <property type="evidence" value="ECO:0007669"/>
    <property type="project" value="UniProtKB-EC"/>
</dbReference>
<dbReference type="SUPFAM" id="SSF51445">
    <property type="entry name" value="(Trans)glycosidases"/>
    <property type="match status" value="1"/>
</dbReference>
<protein>
    <submittedName>
        <fullName evidence="2">Oligo-1,6-glucosidase 1</fullName>
        <ecNumber evidence="2">3.2.1.10</ecNumber>
    </submittedName>
</protein>
<dbReference type="Proteomes" id="UP000259864">
    <property type="component" value="Chromosome 1"/>
</dbReference>
<reference evidence="3" key="1">
    <citation type="submission" date="2018-06" db="EMBL/GenBank/DDBJ databases">
        <authorList>
            <consortium name="Pathogen Informatics"/>
        </authorList>
    </citation>
    <scope>NUCLEOTIDE SEQUENCE [LARGE SCALE GENOMIC DNA]</scope>
    <source>
        <strain evidence="3">NCTC10135</strain>
    </source>
</reference>
<dbReference type="EC" id="3.2.1.10" evidence="2"/>
<accession>A0A3B0PEY2</accession>
<name>A0A3B0PEY2_9BACT</name>
<keyword evidence="2" id="KW-0378">Hydrolase</keyword>
<dbReference type="Pfam" id="PF00128">
    <property type="entry name" value="Alpha-amylase"/>
    <property type="match status" value="1"/>
</dbReference>
<dbReference type="Gene3D" id="3.20.20.80">
    <property type="entry name" value="Glycosidases"/>
    <property type="match status" value="1"/>
</dbReference>
<dbReference type="InterPro" id="IPR017853">
    <property type="entry name" value="GH"/>
</dbReference>